<sequence length="869" mass="95609">MYGRFGAGARQDGVSVPRTCLKRTSGGKVTRCRHDAAPKTIPPAAHRCRYIASHAASSVSSCVPLSHPFGDALRLASRWSNDLNAYTKMTSFANMTASLAASLPTTTASGGSSGHPADQEDPLAMTHIICNLLENMNKPPNHQPAASTSSPTTMPYDIWALPSCSALQNPIGPIGRDNNSYSHNNNHQSHAKEDNSSGSPGTSSSVSITCFRCEERTPTVRCLECNDLYCHECCYKRSSECQMRDHILLPIHQISPIGARPNSVTIEKEVVFCELHGDPVKFYCEACVIFICHECTLWVHKDHCFSPIKGAADVCRIGVFKAIEDTKTGTKAIKNAIDRAVTLSKAYEKETAEANLKIRKAMRCYAQAIEDREKYLLDKVEKMRQAKMSELSDHMNTLRGILAGLAHINETLVRSMDSDGLDLFMAKEKARAQVDYFSCMFKNMYLAEEKIAFIPPNYDLVDQIKRQCDVQSAPVAPIHSLATSTSSHQSRQLSMQSLQSNNQTFSSLSYIPATNSLRSLPDYTSSHASRSTSYYDSISSTIGMDSNNSRGVGQAIPGFWVPVIVKPTRSPVPGVPMFSFGKEGQDEGQVSRPWGLCVDREGNIIVADRRNNRIQIFSARGEFKTMFGSKGTGPGEFDLPAGITTDSFGRIIVIDKDNHRVQIFTSSGNFILKFGTFGKECGQFQYPWDVAVNTVCNIVVTDTRNHRIQLFTSDGTFITKFVFEAANPAKLLKGPTTPRGVCFTTSGNIIVSDFENHRLLMVDPTMSKVLHCIGREGSGIGELNRPSGIVTDDEGRIIVADSKNHRVLVFTSELRILSAVDLKSPGLDDKDRPSDVALTPEGYLVVLFETLPDTARDITSHGKQYIKVY</sequence>
<dbReference type="Pfam" id="PF00643">
    <property type="entry name" value="zf-B_box"/>
    <property type="match status" value="1"/>
</dbReference>
<keyword evidence="1" id="KW-0677">Repeat</keyword>
<dbReference type="PROSITE" id="PS51125">
    <property type="entry name" value="NHL"/>
    <property type="match status" value="5"/>
</dbReference>
<evidence type="ECO:0000256" key="4">
    <source>
        <dbReference type="SAM" id="MobiDB-lite"/>
    </source>
</evidence>
<evidence type="ECO:0000256" key="1">
    <source>
        <dbReference type="ARBA" id="ARBA00022737"/>
    </source>
</evidence>
<feature type="compositionally biased region" description="Low complexity" evidence="4">
    <location>
        <begin position="178"/>
        <end position="188"/>
    </location>
</feature>
<dbReference type="InterPro" id="IPR011042">
    <property type="entry name" value="6-blade_b-propeller_TolB-like"/>
</dbReference>
<dbReference type="Pfam" id="PF01436">
    <property type="entry name" value="NHL"/>
    <property type="match status" value="5"/>
</dbReference>
<proteinExistence type="predicted"/>
<gene>
    <name evidence="6" type="ORF">IPOD504_LOCUS3608</name>
</gene>
<dbReference type="Proteomes" id="UP000837857">
    <property type="component" value="Chromosome 14"/>
</dbReference>
<dbReference type="SMART" id="SM00336">
    <property type="entry name" value="BBOX"/>
    <property type="match status" value="1"/>
</dbReference>
<feature type="repeat" description="NHL" evidence="3">
    <location>
        <begin position="673"/>
        <end position="714"/>
    </location>
</feature>
<organism evidence="6 7">
    <name type="scientific">Iphiclides podalirius</name>
    <name type="common">scarce swallowtail</name>
    <dbReference type="NCBI Taxonomy" id="110791"/>
    <lineage>
        <taxon>Eukaryota</taxon>
        <taxon>Metazoa</taxon>
        <taxon>Ecdysozoa</taxon>
        <taxon>Arthropoda</taxon>
        <taxon>Hexapoda</taxon>
        <taxon>Insecta</taxon>
        <taxon>Pterygota</taxon>
        <taxon>Neoptera</taxon>
        <taxon>Endopterygota</taxon>
        <taxon>Lepidoptera</taxon>
        <taxon>Glossata</taxon>
        <taxon>Ditrysia</taxon>
        <taxon>Papilionoidea</taxon>
        <taxon>Papilionidae</taxon>
        <taxon>Papilioninae</taxon>
        <taxon>Iphiclides</taxon>
    </lineage>
</organism>
<evidence type="ECO:0000256" key="2">
    <source>
        <dbReference type="PROSITE-ProRule" id="PRU00024"/>
    </source>
</evidence>
<feature type="region of interest" description="Disordered" evidence="4">
    <location>
        <begin position="175"/>
        <end position="201"/>
    </location>
</feature>
<protein>
    <recommendedName>
        <fullName evidence="5">B box-type domain-containing protein</fullName>
    </recommendedName>
</protein>
<reference evidence="6" key="1">
    <citation type="submission" date="2022-03" db="EMBL/GenBank/DDBJ databases">
        <authorList>
            <person name="Martin H S."/>
        </authorList>
    </citation>
    <scope>NUCLEOTIDE SEQUENCE</scope>
</reference>
<feature type="repeat" description="NHL" evidence="3">
    <location>
        <begin position="736"/>
        <end position="765"/>
    </location>
</feature>
<evidence type="ECO:0000313" key="7">
    <source>
        <dbReference type="Proteomes" id="UP000837857"/>
    </source>
</evidence>
<accession>A0ABN8HVQ9</accession>
<dbReference type="InterPro" id="IPR001258">
    <property type="entry name" value="NHL_repeat"/>
</dbReference>
<dbReference type="CDD" id="cd14954">
    <property type="entry name" value="NHL_TRIM71_like"/>
    <property type="match status" value="1"/>
</dbReference>
<dbReference type="SUPFAM" id="SSF57845">
    <property type="entry name" value="B-box zinc-binding domain"/>
    <property type="match status" value="1"/>
</dbReference>
<dbReference type="PANTHER" id="PTHR24104:SF48">
    <property type="entry name" value="PROTEIN WECH"/>
    <property type="match status" value="1"/>
</dbReference>
<keyword evidence="7" id="KW-1185">Reference proteome</keyword>
<evidence type="ECO:0000256" key="3">
    <source>
        <dbReference type="PROSITE-ProRule" id="PRU00504"/>
    </source>
</evidence>
<dbReference type="PROSITE" id="PS50119">
    <property type="entry name" value="ZF_BBOX"/>
    <property type="match status" value="2"/>
</dbReference>
<feature type="non-terminal residue" evidence="6">
    <location>
        <position position="869"/>
    </location>
</feature>
<dbReference type="InterPro" id="IPR050952">
    <property type="entry name" value="TRIM-NHL_E3_ligases"/>
</dbReference>
<dbReference type="Gene3D" id="3.30.160.60">
    <property type="entry name" value="Classic Zinc Finger"/>
    <property type="match status" value="1"/>
</dbReference>
<feature type="repeat" description="NHL" evidence="3">
    <location>
        <begin position="577"/>
        <end position="620"/>
    </location>
</feature>
<feature type="repeat" description="NHL" evidence="3">
    <location>
        <begin position="770"/>
        <end position="813"/>
    </location>
</feature>
<keyword evidence="2" id="KW-0862">Zinc</keyword>
<feature type="domain" description="B box-type" evidence="5">
    <location>
        <begin position="268"/>
        <end position="308"/>
    </location>
</feature>
<dbReference type="SUPFAM" id="SSF101898">
    <property type="entry name" value="NHL repeat"/>
    <property type="match status" value="1"/>
</dbReference>
<dbReference type="Gene3D" id="2.120.10.30">
    <property type="entry name" value="TolB, C-terminal domain"/>
    <property type="match status" value="1"/>
</dbReference>
<dbReference type="CDD" id="cd19757">
    <property type="entry name" value="Bbox1"/>
    <property type="match status" value="1"/>
</dbReference>
<feature type="domain" description="B box-type" evidence="5">
    <location>
        <begin position="205"/>
        <end position="257"/>
    </location>
</feature>
<dbReference type="PANTHER" id="PTHR24104">
    <property type="entry name" value="E3 UBIQUITIN-PROTEIN LIGASE NHLRC1-RELATED"/>
    <property type="match status" value="1"/>
</dbReference>
<feature type="repeat" description="NHL" evidence="3">
    <location>
        <begin position="627"/>
        <end position="667"/>
    </location>
</feature>
<name>A0ABN8HVQ9_9NEOP</name>
<evidence type="ECO:0000259" key="5">
    <source>
        <dbReference type="PROSITE" id="PS50119"/>
    </source>
</evidence>
<dbReference type="InterPro" id="IPR000315">
    <property type="entry name" value="Znf_B-box"/>
</dbReference>
<keyword evidence="2" id="KW-0863">Zinc-finger</keyword>
<evidence type="ECO:0000313" key="6">
    <source>
        <dbReference type="EMBL" id="CAH2042144.1"/>
    </source>
</evidence>
<dbReference type="EMBL" id="OW152826">
    <property type="protein sequence ID" value="CAH2042144.1"/>
    <property type="molecule type" value="Genomic_DNA"/>
</dbReference>
<keyword evidence="2" id="KW-0479">Metal-binding</keyword>